<dbReference type="SUPFAM" id="SSF52540">
    <property type="entry name" value="P-loop containing nucleoside triphosphate hydrolases"/>
    <property type="match status" value="1"/>
</dbReference>
<dbReference type="GO" id="GO:0005524">
    <property type="term" value="F:ATP binding"/>
    <property type="evidence" value="ECO:0007669"/>
    <property type="project" value="InterPro"/>
</dbReference>
<dbReference type="Pfam" id="PF00270">
    <property type="entry name" value="DEAD"/>
    <property type="match status" value="1"/>
</dbReference>
<dbReference type="GO" id="GO:0005737">
    <property type="term" value="C:cytoplasm"/>
    <property type="evidence" value="ECO:0007669"/>
    <property type="project" value="TreeGrafter"/>
</dbReference>
<accession>A0A564ZB38</accession>
<dbReference type="Proteomes" id="UP000321570">
    <property type="component" value="Unassembled WGS sequence"/>
</dbReference>
<evidence type="ECO:0000256" key="1">
    <source>
        <dbReference type="ARBA" id="ARBA00005446"/>
    </source>
</evidence>
<dbReference type="PANTHER" id="PTHR13710:SF108">
    <property type="entry name" value="ATP-DEPENDENT DNA HELICASE Q4"/>
    <property type="match status" value="1"/>
</dbReference>
<reference evidence="3 4" key="1">
    <citation type="submission" date="2019-07" db="EMBL/GenBank/DDBJ databases">
        <authorList>
            <person name="Jastrzebski P J."/>
            <person name="Paukszto L."/>
            <person name="Jastrzebski P J."/>
        </authorList>
    </citation>
    <scope>NUCLEOTIDE SEQUENCE [LARGE SCALE GENOMIC DNA]</scope>
    <source>
        <strain evidence="3 4">WMS-il1</strain>
    </source>
</reference>
<protein>
    <recommendedName>
        <fullName evidence="2">Helicase ATP-binding domain-containing protein</fullName>
    </recommendedName>
</protein>
<keyword evidence="4" id="KW-1185">Reference proteome</keyword>
<dbReference type="AlphaFoldDB" id="A0A564ZB38"/>
<dbReference type="GO" id="GO:0043138">
    <property type="term" value="F:3'-5' DNA helicase activity"/>
    <property type="evidence" value="ECO:0007669"/>
    <property type="project" value="TreeGrafter"/>
</dbReference>
<feature type="domain" description="Helicase ATP-binding" evidence="2">
    <location>
        <begin position="1"/>
        <end position="84"/>
    </location>
</feature>
<dbReference type="PROSITE" id="PS51192">
    <property type="entry name" value="HELICASE_ATP_BIND_1"/>
    <property type="match status" value="1"/>
</dbReference>
<dbReference type="PANTHER" id="PTHR13710">
    <property type="entry name" value="DNA HELICASE RECQ FAMILY MEMBER"/>
    <property type="match status" value="1"/>
</dbReference>
<evidence type="ECO:0000313" key="3">
    <source>
        <dbReference type="EMBL" id="VUZ56263.1"/>
    </source>
</evidence>
<dbReference type="InterPro" id="IPR014001">
    <property type="entry name" value="Helicase_ATP-bd"/>
</dbReference>
<dbReference type="GO" id="GO:0009378">
    <property type="term" value="F:four-way junction helicase activity"/>
    <property type="evidence" value="ECO:0007669"/>
    <property type="project" value="TreeGrafter"/>
</dbReference>
<organism evidence="3 4">
    <name type="scientific">Hymenolepis diminuta</name>
    <name type="common">Rat tapeworm</name>
    <dbReference type="NCBI Taxonomy" id="6216"/>
    <lineage>
        <taxon>Eukaryota</taxon>
        <taxon>Metazoa</taxon>
        <taxon>Spiralia</taxon>
        <taxon>Lophotrochozoa</taxon>
        <taxon>Platyhelminthes</taxon>
        <taxon>Cestoda</taxon>
        <taxon>Eucestoda</taxon>
        <taxon>Cyclophyllidea</taxon>
        <taxon>Hymenolepididae</taxon>
        <taxon>Hymenolepis</taxon>
    </lineage>
</organism>
<evidence type="ECO:0000259" key="2">
    <source>
        <dbReference type="PROSITE" id="PS51192"/>
    </source>
</evidence>
<dbReference type="InterPro" id="IPR027417">
    <property type="entry name" value="P-loop_NTPase"/>
</dbReference>
<evidence type="ECO:0000313" key="4">
    <source>
        <dbReference type="Proteomes" id="UP000321570"/>
    </source>
</evidence>
<dbReference type="GO" id="GO:0003676">
    <property type="term" value="F:nucleic acid binding"/>
    <property type="evidence" value="ECO:0007669"/>
    <property type="project" value="InterPro"/>
</dbReference>
<name>A0A564ZB38_HYMDI</name>
<gene>
    <name evidence="3" type="ORF">WMSIL1_LOCUS13970</name>
</gene>
<dbReference type="EMBL" id="CABIJS010000701">
    <property type="protein sequence ID" value="VUZ56263.1"/>
    <property type="molecule type" value="Genomic_DNA"/>
</dbReference>
<comment type="similarity">
    <text evidence="1">Belongs to the helicase family. RecQ subfamily.</text>
</comment>
<dbReference type="GO" id="GO:0005694">
    <property type="term" value="C:chromosome"/>
    <property type="evidence" value="ECO:0007669"/>
    <property type="project" value="TreeGrafter"/>
</dbReference>
<dbReference type="GO" id="GO:0005634">
    <property type="term" value="C:nucleus"/>
    <property type="evidence" value="ECO:0007669"/>
    <property type="project" value="TreeGrafter"/>
</dbReference>
<dbReference type="InterPro" id="IPR011545">
    <property type="entry name" value="DEAD/DEAH_box_helicase_dom"/>
</dbReference>
<dbReference type="GO" id="GO:0000724">
    <property type="term" value="P:double-strand break repair via homologous recombination"/>
    <property type="evidence" value="ECO:0007669"/>
    <property type="project" value="TreeGrafter"/>
</dbReference>
<proteinExistence type="inferred from homology"/>
<sequence length="88" mass="9812">MSPEALVETDWILRRNCLPPISFVCVDEAHCLADWSHHFRPSYLQICNLLRTRLGITRFLGLSATCAPSTIRNICSNLGIGEAVKLDA</sequence>
<dbReference type="Gene3D" id="3.40.50.300">
    <property type="entry name" value="P-loop containing nucleotide triphosphate hydrolases"/>
    <property type="match status" value="1"/>
</dbReference>
<feature type="non-terminal residue" evidence="3">
    <location>
        <position position="88"/>
    </location>
</feature>